<dbReference type="InterPro" id="IPR005935">
    <property type="entry name" value="Mev_decarb"/>
</dbReference>
<gene>
    <name evidence="10" type="ORF">SAMN05216431_103122</name>
</gene>
<evidence type="ECO:0000256" key="5">
    <source>
        <dbReference type="ARBA" id="ARBA00022840"/>
    </source>
</evidence>
<dbReference type="Pfam" id="PF18376">
    <property type="entry name" value="MDD_C"/>
    <property type="match status" value="1"/>
</dbReference>
<dbReference type="InterPro" id="IPR014721">
    <property type="entry name" value="Ribsml_uS5_D2-typ_fold_subgr"/>
</dbReference>
<keyword evidence="3" id="KW-0444">Lipid biosynthesis</keyword>
<evidence type="ECO:0000259" key="9">
    <source>
        <dbReference type="Pfam" id="PF22700"/>
    </source>
</evidence>
<evidence type="ECO:0000313" key="10">
    <source>
        <dbReference type="EMBL" id="SEM49322.1"/>
    </source>
</evidence>
<feature type="domain" description="Diphosphomevalonate decarboxylase-like N-terminal" evidence="9">
    <location>
        <begin position="7"/>
        <end position="159"/>
    </location>
</feature>
<evidence type="ECO:0000256" key="7">
    <source>
        <dbReference type="ARBA" id="ARBA00023239"/>
    </source>
</evidence>
<accession>A0ABY1AAC2</accession>
<dbReference type="InterPro" id="IPR036554">
    <property type="entry name" value="GHMP_kinase_C_sf"/>
</dbReference>
<comment type="similarity">
    <text evidence="1">Belongs to the diphosphomevalonate decarboxylase family.</text>
</comment>
<dbReference type="PANTHER" id="PTHR10977">
    <property type="entry name" value="DIPHOSPHOMEVALONATE DECARBOXYLASE"/>
    <property type="match status" value="1"/>
</dbReference>
<proteinExistence type="inferred from homology"/>
<evidence type="ECO:0000256" key="1">
    <source>
        <dbReference type="ARBA" id="ARBA00008831"/>
    </source>
</evidence>
<keyword evidence="5" id="KW-0067">ATP-binding</keyword>
<dbReference type="SUPFAM" id="SSF54211">
    <property type="entry name" value="Ribosomal protein S5 domain 2-like"/>
    <property type="match status" value="1"/>
</dbReference>
<dbReference type="Pfam" id="PF22700">
    <property type="entry name" value="MVD-like_N"/>
    <property type="match status" value="1"/>
</dbReference>
<dbReference type="Proteomes" id="UP000182089">
    <property type="component" value="Unassembled WGS sequence"/>
</dbReference>
<dbReference type="Gene3D" id="3.30.230.10">
    <property type="match status" value="1"/>
</dbReference>
<keyword evidence="4" id="KW-0547">Nucleotide-binding</keyword>
<evidence type="ECO:0000259" key="8">
    <source>
        <dbReference type="Pfam" id="PF18376"/>
    </source>
</evidence>
<evidence type="ECO:0000256" key="3">
    <source>
        <dbReference type="ARBA" id="ARBA00022516"/>
    </source>
</evidence>
<keyword evidence="6" id="KW-0443">Lipid metabolism</keyword>
<dbReference type="NCBIfam" id="TIGR01240">
    <property type="entry name" value="mevDPdecarb"/>
    <property type="match status" value="1"/>
</dbReference>
<comment type="caution">
    <text evidence="10">The sequence shown here is derived from an EMBL/GenBank/DDBJ whole genome shotgun (WGS) entry which is preliminary data.</text>
</comment>
<protein>
    <recommendedName>
        <fullName evidence="2">diphosphomevalonate decarboxylase</fullName>
        <ecNumber evidence="2">4.1.1.33</ecNumber>
    </recommendedName>
</protein>
<evidence type="ECO:0000256" key="6">
    <source>
        <dbReference type="ARBA" id="ARBA00023098"/>
    </source>
</evidence>
<dbReference type="SUPFAM" id="SSF55060">
    <property type="entry name" value="GHMP Kinase, C-terminal domain"/>
    <property type="match status" value="1"/>
</dbReference>
<name>A0ABY1AAC2_9LACO</name>
<evidence type="ECO:0000256" key="2">
    <source>
        <dbReference type="ARBA" id="ARBA00012296"/>
    </source>
</evidence>
<feature type="domain" description="Mvd1 C-terminal" evidence="8">
    <location>
        <begin position="173"/>
        <end position="304"/>
    </location>
</feature>
<dbReference type="EMBL" id="FOCC01000003">
    <property type="protein sequence ID" value="SEM49322.1"/>
    <property type="molecule type" value="Genomic_DNA"/>
</dbReference>
<dbReference type="PIRSF" id="PIRSF015950">
    <property type="entry name" value="Mev_P_decrbx"/>
    <property type="match status" value="1"/>
</dbReference>
<dbReference type="InterPro" id="IPR020568">
    <property type="entry name" value="Ribosomal_Su5_D2-typ_SF"/>
</dbReference>
<evidence type="ECO:0000313" key="11">
    <source>
        <dbReference type="Proteomes" id="UP000182089"/>
    </source>
</evidence>
<keyword evidence="7" id="KW-0456">Lyase</keyword>
<dbReference type="InterPro" id="IPR029765">
    <property type="entry name" value="Mev_diP_decarb"/>
</dbReference>
<evidence type="ECO:0000256" key="4">
    <source>
        <dbReference type="ARBA" id="ARBA00022741"/>
    </source>
</evidence>
<sequence length="326" mass="35526">MKKTARAHTNIALVKYWGKKDTDLIIPMNGSISLTLDHFYTDTTVEFDPSLTADSFILDGQAKQDQKLVHFMNHVRKLANIKTFAHINSTNHVPTAAGLASSSSAYAALALAASSAAGLNLTAKDLSRLARKGSGSATRSIYGGFVEWIAGEDDLTSYAVPLEEHTSWKIAMIAIVLNSAQKKISSRAGMQTAQTSPYYPAWVKTANDDLKSMRQAIETRDFELLGTVAESSALKMHALNLSSKPHFSYFMPESIIAMQKVEELRTMGIPCYYTMDAGPNVKVICEEENIAAIIDHLSKVFGKDQLLVAHPGEGAKLITNEGIEAK</sequence>
<dbReference type="InterPro" id="IPR053859">
    <property type="entry name" value="MVD-like_N"/>
</dbReference>
<organism evidence="10 11">
    <name type="scientific">Ligilactobacillus ruminis</name>
    <dbReference type="NCBI Taxonomy" id="1623"/>
    <lineage>
        <taxon>Bacteria</taxon>
        <taxon>Bacillati</taxon>
        <taxon>Bacillota</taxon>
        <taxon>Bacilli</taxon>
        <taxon>Lactobacillales</taxon>
        <taxon>Lactobacillaceae</taxon>
        <taxon>Ligilactobacillus</taxon>
    </lineage>
</organism>
<dbReference type="PANTHER" id="PTHR10977:SF3">
    <property type="entry name" value="DIPHOSPHOMEVALONATE DECARBOXYLASE"/>
    <property type="match status" value="1"/>
</dbReference>
<dbReference type="Gene3D" id="3.30.70.890">
    <property type="entry name" value="GHMP kinase, C-terminal domain"/>
    <property type="match status" value="1"/>
</dbReference>
<reference evidence="10 11" key="1">
    <citation type="submission" date="2016-10" db="EMBL/GenBank/DDBJ databases">
        <authorList>
            <person name="Varghese N."/>
            <person name="Submissions S."/>
        </authorList>
    </citation>
    <scope>NUCLEOTIDE SEQUENCE [LARGE SCALE GENOMIC DNA]</scope>
    <source>
        <strain evidence="10 11">WC1T17</strain>
    </source>
</reference>
<dbReference type="InterPro" id="IPR041431">
    <property type="entry name" value="Mvd1_C"/>
</dbReference>
<dbReference type="EC" id="4.1.1.33" evidence="2"/>